<dbReference type="PANTHER" id="PTHR38011">
    <property type="entry name" value="DIHYDROFOLATE REDUCTASE FAMILY PROTEIN (AFU_ORTHOLOGUE AFUA_8G06820)"/>
    <property type="match status" value="1"/>
</dbReference>
<evidence type="ECO:0000313" key="2">
    <source>
        <dbReference type="EMBL" id="GAA5039992.1"/>
    </source>
</evidence>
<evidence type="ECO:0000313" key="3">
    <source>
        <dbReference type="Proteomes" id="UP001501759"/>
    </source>
</evidence>
<feature type="domain" description="Bacterial bifunctional deaminase-reductase C-terminal" evidence="1">
    <location>
        <begin position="2"/>
        <end position="180"/>
    </location>
</feature>
<comment type="caution">
    <text evidence="2">The sequence shown here is derived from an EMBL/GenBank/DDBJ whole genome shotgun (WGS) entry which is preliminary data.</text>
</comment>
<dbReference type="Gene3D" id="3.40.430.10">
    <property type="entry name" value="Dihydrofolate Reductase, subunit A"/>
    <property type="match status" value="1"/>
</dbReference>
<keyword evidence="3" id="KW-1185">Reference proteome</keyword>
<dbReference type="PANTHER" id="PTHR38011:SF11">
    <property type="entry name" value="2,5-DIAMINO-6-RIBOSYLAMINO-4(3H)-PYRIMIDINONE 5'-PHOSPHATE REDUCTASE"/>
    <property type="match status" value="1"/>
</dbReference>
<protein>
    <submittedName>
        <fullName evidence="2">Dihydrofolate reductase family protein</fullName>
    </submittedName>
</protein>
<dbReference type="SUPFAM" id="SSF53597">
    <property type="entry name" value="Dihydrofolate reductase-like"/>
    <property type="match status" value="1"/>
</dbReference>
<name>A0ABP9JS04_9ACTN</name>
<proteinExistence type="predicted"/>
<reference evidence="3" key="1">
    <citation type="journal article" date="2019" name="Int. J. Syst. Evol. Microbiol.">
        <title>The Global Catalogue of Microorganisms (GCM) 10K type strain sequencing project: providing services to taxonomists for standard genome sequencing and annotation.</title>
        <authorList>
            <consortium name="The Broad Institute Genomics Platform"/>
            <consortium name="The Broad Institute Genome Sequencing Center for Infectious Disease"/>
            <person name="Wu L."/>
            <person name="Ma J."/>
        </authorList>
    </citation>
    <scope>NUCLEOTIDE SEQUENCE [LARGE SCALE GENOMIC DNA]</scope>
    <source>
        <strain evidence="3">JCM 18409</strain>
    </source>
</reference>
<gene>
    <name evidence="2" type="ORF">GCM10023335_89960</name>
</gene>
<dbReference type="InterPro" id="IPR024072">
    <property type="entry name" value="DHFR-like_dom_sf"/>
</dbReference>
<dbReference type="InterPro" id="IPR050765">
    <property type="entry name" value="Riboflavin_Biosynth_HTPR"/>
</dbReference>
<sequence length="217" mass="24243">MPKIILMMSVSLDGFFEGPNREIDWHLVDEELHAHFNEEIRHMGALLSGRVTYELMAAFWPTADKDPDSPPTMVEFARIWRNIPKVVFSRTLERAEWHTTIVPQVVPESIRELKQRSLGDLGLGGAELAAEFMRHDLVDEFRVYVHPVLLGRGRRLFSETDSMTRLRLVESRPFGNGVVLLRYERADADVTVGGTQAGAEVGIKGAGAGDSGNTTEA</sequence>
<accession>A0ABP9JS04</accession>
<dbReference type="InterPro" id="IPR002734">
    <property type="entry name" value="RibDG_C"/>
</dbReference>
<dbReference type="EMBL" id="BAABKB010000074">
    <property type="protein sequence ID" value="GAA5039992.1"/>
    <property type="molecule type" value="Genomic_DNA"/>
</dbReference>
<dbReference type="Proteomes" id="UP001501759">
    <property type="component" value="Unassembled WGS sequence"/>
</dbReference>
<dbReference type="RefSeq" id="WP_345658826.1">
    <property type="nucleotide sequence ID" value="NZ_BAABKB010000074.1"/>
</dbReference>
<dbReference type="Pfam" id="PF01872">
    <property type="entry name" value="RibD_C"/>
    <property type="match status" value="1"/>
</dbReference>
<organism evidence="2 3">
    <name type="scientific">Streptomyces siamensis</name>
    <dbReference type="NCBI Taxonomy" id="1274986"/>
    <lineage>
        <taxon>Bacteria</taxon>
        <taxon>Bacillati</taxon>
        <taxon>Actinomycetota</taxon>
        <taxon>Actinomycetes</taxon>
        <taxon>Kitasatosporales</taxon>
        <taxon>Streptomycetaceae</taxon>
        <taxon>Streptomyces</taxon>
    </lineage>
</organism>
<evidence type="ECO:0000259" key="1">
    <source>
        <dbReference type="Pfam" id="PF01872"/>
    </source>
</evidence>